<proteinExistence type="predicted"/>
<comment type="caution">
    <text evidence="1">The sequence shown here is derived from an EMBL/GenBank/DDBJ whole genome shotgun (WGS) entry which is preliminary data.</text>
</comment>
<organism evidence="1 2">
    <name type="scientific">Halobacillus trueperi</name>
    <dbReference type="NCBI Taxonomy" id="156205"/>
    <lineage>
        <taxon>Bacteria</taxon>
        <taxon>Bacillati</taxon>
        <taxon>Bacillota</taxon>
        <taxon>Bacilli</taxon>
        <taxon>Bacillales</taxon>
        <taxon>Bacillaceae</taxon>
        <taxon>Halobacillus</taxon>
    </lineage>
</organism>
<accession>A0A3E0JDV7</accession>
<name>A0A3E0JDV7_9BACI</name>
<evidence type="ECO:0000313" key="1">
    <source>
        <dbReference type="EMBL" id="REJ11102.1"/>
    </source>
</evidence>
<reference evidence="1 2" key="1">
    <citation type="submission" date="2018-08" db="EMBL/GenBank/DDBJ databases">
        <title>Genome sequence of Halobacillus trueperi KCTC 3686.</title>
        <authorList>
            <person name="Cho K.H."/>
            <person name="Kwak M.-J."/>
            <person name="Kim B.-Y."/>
            <person name="Chun J."/>
        </authorList>
    </citation>
    <scope>NUCLEOTIDE SEQUENCE [LARGE SCALE GENOMIC DNA]</scope>
    <source>
        <strain evidence="1 2">KCTC 3686</strain>
    </source>
</reference>
<dbReference type="AlphaFoldDB" id="A0A3E0JDV7"/>
<dbReference type="EMBL" id="QUAE01000001">
    <property type="protein sequence ID" value="REJ11102.1"/>
    <property type="molecule type" value="Genomic_DNA"/>
</dbReference>
<sequence length="59" mass="6434">MVFSIVEKARTIGDGELPPLLTPLPDVTKPFSANTGPCTFQLSGKKIRTCFTIKVKQVL</sequence>
<dbReference type="Proteomes" id="UP000256305">
    <property type="component" value="Unassembled WGS sequence"/>
</dbReference>
<keyword evidence="2" id="KW-1185">Reference proteome</keyword>
<gene>
    <name evidence="1" type="ORF">DYE48_01520</name>
</gene>
<evidence type="ECO:0000313" key="2">
    <source>
        <dbReference type="Proteomes" id="UP000256305"/>
    </source>
</evidence>
<protein>
    <submittedName>
        <fullName evidence="1">Uncharacterized protein</fullName>
    </submittedName>
</protein>